<dbReference type="AlphaFoldDB" id="A0A6A6A8F3"/>
<dbReference type="EMBL" id="ML977511">
    <property type="protein sequence ID" value="KAF2127453.1"/>
    <property type="molecule type" value="Genomic_DNA"/>
</dbReference>
<feature type="compositionally biased region" description="Polar residues" evidence="1">
    <location>
        <begin position="122"/>
        <end position="134"/>
    </location>
</feature>
<evidence type="ECO:0000313" key="2">
    <source>
        <dbReference type="EMBL" id="KAF2127453.1"/>
    </source>
</evidence>
<gene>
    <name evidence="2" type="ORF">P153DRAFT_387994</name>
</gene>
<protein>
    <submittedName>
        <fullName evidence="2">Uncharacterized protein</fullName>
    </submittedName>
</protein>
<organism evidence="2 3">
    <name type="scientific">Dothidotthia symphoricarpi CBS 119687</name>
    <dbReference type="NCBI Taxonomy" id="1392245"/>
    <lineage>
        <taxon>Eukaryota</taxon>
        <taxon>Fungi</taxon>
        <taxon>Dikarya</taxon>
        <taxon>Ascomycota</taxon>
        <taxon>Pezizomycotina</taxon>
        <taxon>Dothideomycetes</taxon>
        <taxon>Pleosporomycetidae</taxon>
        <taxon>Pleosporales</taxon>
        <taxon>Dothidotthiaceae</taxon>
        <taxon>Dothidotthia</taxon>
    </lineage>
</organism>
<dbReference type="OrthoDB" id="3678528at2759"/>
<evidence type="ECO:0000256" key="1">
    <source>
        <dbReference type="SAM" id="MobiDB-lite"/>
    </source>
</evidence>
<name>A0A6A6A8F3_9PLEO</name>
<feature type="compositionally biased region" description="Basic and acidic residues" evidence="1">
    <location>
        <begin position="37"/>
        <end position="50"/>
    </location>
</feature>
<dbReference type="RefSeq" id="XP_033521842.1">
    <property type="nucleotide sequence ID" value="XM_033670708.1"/>
</dbReference>
<evidence type="ECO:0000313" key="3">
    <source>
        <dbReference type="Proteomes" id="UP000799771"/>
    </source>
</evidence>
<feature type="region of interest" description="Disordered" evidence="1">
    <location>
        <begin position="1"/>
        <end position="61"/>
    </location>
</feature>
<feature type="region of interest" description="Disordered" evidence="1">
    <location>
        <begin position="114"/>
        <end position="195"/>
    </location>
</feature>
<keyword evidence="3" id="KW-1185">Reference proteome</keyword>
<dbReference type="Proteomes" id="UP000799771">
    <property type="component" value="Unassembled WGS sequence"/>
</dbReference>
<accession>A0A6A6A8F3</accession>
<reference evidence="2" key="1">
    <citation type="journal article" date="2020" name="Stud. Mycol.">
        <title>101 Dothideomycetes genomes: a test case for predicting lifestyles and emergence of pathogens.</title>
        <authorList>
            <person name="Haridas S."/>
            <person name="Albert R."/>
            <person name="Binder M."/>
            <person name="Bloem J."/>
            <person name="Labutti K."/>
            <person name="Salamov A."/>
            <person name="Andreopoulos B."/>
            <person name="Baker S."/>
            <person name="Barry K."/>
            <person name="Bills G."/>
            <person name="Bluhm B."/>
            <person name="Cannon C."/>
            <person name="Castanera R."/>
            <person name="Culley D."/>
            <person name="Daum C."/>
            <person name="Ezra D."/>
            <person name="Gonzalez J."/>
            <person name="Henrissat B."/>
            <person name="Kuo A."/>
            <person name="Liang C."/>
            <person name="Lipzen A."/>
            <person name="Lutzoni F."/>
            <person name="Magnuson J."/>
            <person name="Mondo S."/>
            <person name="Nolan M."/>
            <person name="Ohm R."/>
            <person name="Pangilinan J."/>
            <person name="Park H.-J."/>
            <person name="Ramirez L."/>
            <person name="Alfaro M."/>
            <person name="Sun H."/>
            <person name="Tritt A."/>
            <person name="Yoshinaga Y."/>
            <person name="Zwiers L.-H."/>
            <person name="Turgeon B."/>
            <person name="Goodwin S."/>
            <person name="Spatafora J."/>
            <person name="Crous P."/>
            <person name="Grigoriev I."/>
        </authorList>
    </citation>
    <scope>NUCLEOTIDE SEQUENCE</scope>
    <source>
        <strain evidence="2">CBS 119687</strain>
    </source>
</reference>
<sequence>MTYSSQHNWRPNQDHRPTNRGSGRPYQNNNKRWPSKNQDDKDHQADDQIAPRHASGSVDDLQRWALTTANFLQHGHGKREDQIIERVQRRYANADIGGYENPHAKEDTAHVQGLGTVPGIDQASTDGGSVSRMDSASMKRRRSTSPAYNSQNKRPRSKSPLHKARMEKTTADWVEEDDDYAQSSEWSFPGSEDEG</sequence>
<proteinExistence type="predicted"/>
<feature type="compositionally biased region" description="Basic residues" evidence="1">
    <location>
        <begin position="153"/>
        <end position="163"/>
    </location>
</feature>
<dbReference type="GeneID" id="54411140"/>
<feature type="compositionally biased region" description="Polar residues" evidence="1">
    <location>
        <begin position="19"/>
        <end position="36"/>
    </location>
</feature>
<feature type="compositionally biased region" description="Polar residues" evidence="1">
    <location>
        <begin position="1"/>
        <end position="11"/>
    </location>
</feature>